<evidence type="ECO:0000256" key="1">
    <source>
        <dbReference type="ARBA" id="ARBA00000085"/>
    </source>
</evidence>
<evidence type="ECO:0000256" key="3">
    <source>
        <dbReference type="ARBA" id="ARBA00012438"/>
    </source>
</evidence>
<dbReference type="CDD" id="cd00082">
    <property type="entry name" value="HisKA"/>
    <property type="match status" value="1"/>
</dbReference>
<dbReference type="SMART" id="SM00388">
    <property type="entry name" value="HisKA"/>
    <property type="match status" value="1"/>
</dbReference>
<reference evidence="11 12" key="1">
    <citation type="journal article" date="2019" name="Nat. Microbiol.">
        <title>Mediterranean grassland soil C-N compound turnover is dependent on rainfall and depth, and is mediated by genomically divergent microorganisms.</title>
        <authorList>
            <person name="Diamond S."/>
            <person name="Andeer P.F."/>
            <person name="Li Z."/>
            <person name="Crits-Christoph A."/>
            <person name="Burstein D."/>
            <person name="Anantharaman K."/>
            <person name="Lane K.R."/>
            <person name="Thomas B.C."/>
            <person name="Pan C."/>
            <person name="Northen T.R."/>
            <person name="Banfield J.F."/>
        </authorList>
    </citation>
    <scope>NUCLEOTIDE SEQUENCE [LARGE SCALE GENOMIC DNA]</scope>
    <source>
        <strain evidence="11">NP_7</strain>
    </source>
</reference>
<keyword evidence="9" id="KW-0472">Membrane</keyword>
<keyword evidence="6 11" id="KW-0418">Kinase</keyword>
<proteinExistence type="predicted"/>
<dbReference type="SUPFAM" id="SSF55781">
    <property type="entry name" value="GAF domain-like"/>
    <property type="match status" value="1"/>
</dbReference>
<feature type="non-terminal residue" evidence="11">
    <location>
        <position position="156"/>
    </location>
</feature>
<evidence type="ECO:0000256" key="8">
    <source>
        <dbReference type="ARBA" id="ARBA00023012"/>
    </source>
</evidence>
<dbReference type="EMBL" id="VBAO01000463">
    <property type="protein sequence ID" value="TMI77481.1"/>
    <property type="molecule type" value="Genomic_DNA"/>
</dbReference>
<dbReference type="AlphaFoldDB" id="A0A537J1P6"/>
<dbReference type="InterPro" id="IPR005467">
    <property type="entry name" value="His_kinase_dom"/>
</dbReference>
<name>A0A537J1P6_9BACT</name>
<organism evidence="11 12">
    <name type="scientific">Candidatus Segetimicrobium genomatis</name>
    <dbReference type="NCBI Taxonomy" id="2569760"/>
    <lineage>
        <taxon>Bacteria</taxon>
        <taxon>Bacillati</taxon>
        <taxon>Candidatus Sysuimicrobiota</taxon>
        <taxon>Candidatus Sysuimicrobiia</taxon>
        <taxon>Candidatus Sysuimicrobiales</taxon>
        <taxon>Candidatus Segetimicrobiaceae</taxon>
        <taxon>Candidatus Segetimicrobium</taxon>
    </lineage>
</organism>
<dbReference type="SUPFAM" id="SSF47384">
    <property type="entry name" value="Homodimeric domain of signal transducing histidine kinase"/>
    <property type="match status" value="1"/>
</dbReference>
<keyword evidence="7" id="KW-0067">ATP-binding</keyword>
<keyword evidence="4" id="KW-0808">Transferase</keyword>
<accession>A0A537J1P6</accession>
<sequence length="156" mass="17482">MTVWRRETGSFPPEVVRLLEAFAAQSVLAIRNARLFREIEDKGRQLEIASQHKSQFLANMSHELRTPLNAILGYTELILDNIYGEVSDKVREVLRRVQNSGRHLLGLINDVLDLAKIEAGQFTLSLAEYSIREVVHTVTAAVESLAKEKGLALSVT</sequence>
<protein>
    <recommendedName>
        <fullName evidence="3">histidine kinase</fullName>
        <ecNumber evidence="3">2.7.13.3</ecNumber>
    </recommendedName>
</protein>
<evidence type="ECO:0000256" key="6">
    <source>
        <dbReference type="ARBA" id="ARBA00022777"/>
    </source>
</evidence>
<dbReference type="GO" id="GO:0016020">
    <property type="term" value="C:membrane"/>
    <property type="evidence" value="ECO:0007669"/>
    <property type="project" value="UniProtKB-SubCell"/>
</dbReference>
<evidence type="ECO:0000256" key="5">
    <source>
        <dbReference type="ARBA" id="ARBA00022741"/>
    </source>
</evidence>
<keyword evidence="5" id="KW-0547">Nucleotide-binding</keyword>
<dbReference type="Proteomes" id="UP000320048">
    <property type="component" value="Unassembled WGS sequence"/>
</dbReference>
<dbReference type="GO" id="GO:0000155">
    <property type="term" value="F:phosphorelay sensor kinase activity"/>
    <property type="evidence" value="ECO:0007669"/>
    <property type="project" value="InterPro"/>
</dbReference>
<comment type="caution">
    <text evidence="11">The sequence shown here is derived from an EMBL/GenBank/DDBJ whole genome shotgun (WGS) entry which is preliminary data.</text>
</comment>
<gene>
    <name evidence="11" type="ORF">E6H04_14165</name>
</gene>
<feature type="domain" description="Histidine kinase" evidence="10">
    <location>
        <begin position="59"/>
        <end position="156"/>
    </location>
</feature>
<evidence type="ECO:0000259" key="10">
    <source>
        <dbReference type="PROSITE" id="PS50109"/>
    </source>
</evidence>
<dbReference type="EC" id="2.7.13.3" evidence="3"/>
<dbReference type="PANTHER" id="PTHR43711:SF26">
    <property type="entry name" value="SENSOR HISTIDINE KINASE RCSC"/>
    <property type="match status" value="1"/>
</dbReference>
<evidence type="ECO:0000313" key="11">
    <source>
        <dbReference type="EMBL" id="TMI77481.1"/>
    </source>
</evidence>
<evidence type="ECO:0000256" key="4">
    <source>
        <dbReference type="ARBA" id="ARBA00022679"/>
    </source>
</evidence>
<dbReference type="FunFam" id="1.10.287.130:FF:000038">
    <property type="entry name" value="Sensory transduction histidine kinase"/>
    <property type="match status" value="1"/>
</dbReference>
<dbReference type="InterPro" id="IPR003661">
    <property type="entry name" value="HisK_dim/P_dom"/>
</dbReference>
<dbReference type="Pfam" id="PF00512">
    <property type="entry name" value="HisKA"/>
    <property type="match status" value="1"/>
</dbReference>
<comment type="subcellular location">
    <subcellularLocation>
        <location evidence="2">Membrane</location>
    </subcellularLocation>
</comment>
<evidence type="ECO:0000313" key="12">
    <source>
        <dbReference type="Proteomes" id="UP000320048"/>
    </source>
</evidence>
<keyword evidence="8" id="KW-0902">Two-component regulatory system</keyword>
<dbReference type="PANTHER" id="PTHR43711">
    <property type="entry name" value="TWO-COMPONENT HISTIDINE KINASE"/>
    <property type="match status" value="1"/>
</dbReference>
<comment type="catalytic activity">
    <reaction evidence="1">
        <text>ATP + protein L-histidine = ADP + protein N-phospho-L-histidine.</text>
        <dbReference type="EC" id="2.7.13.3"/>
    </reaction>
</comment>
<evidence type="ECO:0000256" key="9">
    <source>
        <dbReference type="ARBA" id="ARBA00023136"/>
    </source>
</evidence>
<dbReference type="InterPro" id="IPR036097">
    <property type="entry name" value="HisK_dim/P_sf"/>
</dbReference>
<dbReference type="PROSITE" id="PS50109">
    <property type="entry name" value="HIS_KIN"/>
    <property type="match status" value="1"/>
</dbReference>
<dbReference type="InterPro" id="IPR029016">
    <property type="entry name" value="GAF-like_dom_sf"/>
</dbReference>
<dbReference type="Gene3D" id="3.30.450.40">
    <property type="match status" value="1"/>
</dbReference>
<dbReference type="InterPro" id="IPR050736">
    <property type="entry name" value="Sensor_HK_Regulatory"/>
</dbReference>
<evidence type="ECO:0000256" key="7">
    <source>
        <dbReference type="ARBA" id="ARBA00022840"/>
    </source>
</evidence>
<evidence type="ECO:0000256" key="2">
    <source>
        <dbReference type="ARBA" id="ARBA00004370"/>
    </source>
</evidence>
<dbReference type="Gene3D" id="1.10.287.130">
    <property type="match status" value="1"/>
</dbReference>
<dbReference type="GO" id="GO:0005524">
    <property type="term" value="F:ATP binding"/>
    <property type="evidence" value="ECO:0007669"/>
    <property type="project" value="UniProtKB-KW"/>
</dbReference>